<proteinExistence type="predicted"/>
<feature type="region of interest" description="Disordered" evidence="1">
    <location>
        <begin position="90"/>
        <end position="109"/>
    </location>
</feature>
<evidence type="ECO:0000256" key="1">
    <source>
        <dbReference type="SAM" id="MobiDB-lite"/>
    </source>
</evidence>
<dbReference type="WBParaSite" id="Gr19_v10_g13356.t1">
    <property type="protein sequence ID" value="Gr19_v10_g13356.t1"/>
    <property type="gene ID" value="Gr19_v10_g13356"/>
</dbReference>
<reference evidence="3" key="1">
    <citation type="submission" date="2022-11" db="UniProtKB">
        <authorList>
            <consortium name="WormBaseParasite"/>
        </authorList>
    </citation>
    <scope>IDENTIFICATION</scope>
</reference>
<name>A0A914H588_GLORO</name>
<evidence type="ECO:0000313" key="3">
    <source>
        <dbReference type="WBParaSite" id="Gr19_v10_g13356.t1"/>
    </source>
</evidence>
<keyword evidence="2" id="KW-1185">Reference proteome</keyword>
<dbReference type="AlphaFoldDB" id="A0A914H588"/>
<sequence length="109" mass="12234">MAALPAVACASLTRTPLAAHLQRVRSAVQLVWERRGRRKGKDPKGEDDGLVALNLQLNDIRVKAKKIGRFGQRKLAREARKGEADRHVFDLKPKHLFSGKRSSGKTDRR</sequence>
<protein>
    <submittedName>
        <fullName evidence="3">Uncharacterized protein</fullName>
    </submittedName>
</protein>
<organism evidence="2 3">
    <name type="scientific">Globodera rostochiensis</name>
    <name type="common">Golden nematode worm</name>
    <name type="synonym">Heterodera rostochiensis</name>
    <dbReference type="NCBI Taxonomy" id="31243"/>
    <lineage>
        <taxon>Eukaryota</taxon>
        <taxon>Metazoa</taxon>
        <taxon>Ecdysozoa</taxon>
        <taxon>Nematoda</taxon>
        <taxon>Chromadorea</taxon>
        <taxon>Rhabditida</taxon>
        <taxon>Tylenchina</taxon>
        <taxon>Tylenchomorpha</taxon>
        <taxon>Tylenchoidea</taxon>
        <taxon>Heteroderidae</taxon>
        <taxon>Heteroderinae</taxon>
        <taxon>Globodera</taxon>
    </lineage>
</organism>
<accession>A0A914H588</accession>
<evidence type="ECO:0000313" key="2">
    <source>
        <dbReference type="Proteomes" id="UP000887572"/>
    </source>
</evidence>
<dbReference type="Proteomes" id="UP000887572">
    <property type="component" value="Unplaced"/>
</dbReference>